<dbReference type="EMBL" id="CP071182">
    <property type="protein sequence ID" value="QSO49179.1"/>
    <property type="molecule type" value="Genomic_DNA"/>
</dbReference>
<dbReference type="Proteomes" id="UP000663505">
    <property type="component" value="Chromosome"/>
</dbReference>
<keyword evidence="2" id="KW-1185">Reference proteome</keyword>
<accession>A0A9X7W211</accession>
<dbReference type="RefSeq" id="WP_206658492.1">
    <property type="nucleotide sequence ID" value="NZ_CP071182.1"/>
</dbReference>
<organism evidence="1 2">
    <name type="scientific">Alicyclobacillus mengziensis</name>
    <dbReference type="NCBI Taxonomy" id="2931921"/>
    <lineage>
        <taxon>Bacteria</taxon>
        <taxon>Bacillati</taxon>
        <taxon>Bacillota</taxon>
        <taxon>Bacilli</taxon>
        <taxon>Bacillales</taxon>
        <taxon>Alicyclobacillaceae</taxon>
        <taxon>Alicyclobacillus</taxon>
    </lineage>
</organism>
<protein>
    <submittedName>
        <fullName evidence="1">Replication-relaxation family protein</fullName>
    </submittedName>
</protein>
<proteinExistence type="predicted"/>
<sequence>MILNYLNPQTNYTAQERIMNLIYLGAVRRDQLLFLLSGCLKHARVDQVLQELRRRGCLSTVYTSSRGEAIYFLTRRGLRQIGEDGAKTARHRLTYHVSVTEILCRCIDEFGVHGWEWHSRPDDSDTIPSVRVRAKDATLYLDIDDGLRLSRQLYTTCERYMRLFRDTTPARILFVAANEQRKKYLKNRIRVWSGEGVSFEVCGLDQVTDFLRHIPVTTG</sequence>
<reference evidence="1 2" key="1">
    <citation type="submission" date="2021-02" db="EMBL/GenBank/DDBJ databases">
        <title>Alicyclobacillus curvatus sp. nov. and Alicyclobacillus mengziensis sp. nov., two acidophilic bacteria isolated from acid mine drainage.</title>
        <authorList>
            <person name="Huang Y."/>
        </authorList>
    </citation>
    <scope>NUCLEOTIDE SEQUENCE [LARGE SCALE GENOMIC DNA]</scope>
    <source>
        <strain evidence="1 2">S30H14</strain>
    </source>
</reference>
<name>A0A9X7W211_9BACL</name>
<gene>
    <name evidence="1" type="ORF">JZ786_09800</name>
</gene>
<dbReference type="KEGG" id="afx:JZ786_09800"/>
<evidence type="ECO:0000313" key="1">
    <source>
        <dbReference type="EMBL" id="QSO49179.1"/>
    </source>
</evidence>
<evidence type="ECO:0000313" key="2">
    <source>
        <dbReference type="Proteomes" id="UP000663505"/>
    </source>
</evidence>
<dbReference type="AlphaFoldDB" id="A0A9X7W211"/>